<dbReference type="AlphaFoldDB" id="A0A1L8CRP6"/>
<gene>
    <name evidence="1" type="ORF">cpu_01000</name>
</gene>
<name>A0A1L8CRP6_9THEO</name>
<proteinExistence type="predicted"/>
<accession>A0A1L8CRP6</accession>
<evidence type="ECO:0000313" key="1">
    <source>
        <dbReference type="EMBL" id="GAV21590.1"/>
    </source>
</evidence>
<dbReference type="EMBL" id="BDJK01000003">
    <property type="protein sequence ID" value="GAV21590.1"/>
    <property type="molecule type" value="Genomic_DNA"/>
</dbReference>
<dbReference type="STRING" id="870242.cpu_01000"/>
<dbReference type="Proteomes" id="UP000187485">
    <property type="component" value="Unassembled WGS sequence"/>
</dbReference>
<evidence type="ECO:0000313" key="2">
    <source>
        <dbReference type="Proteomes" id="UP000187485"/>
    </source>
</evidence>
<reference evidence="2" key="1">
    <citation type="submission" date="2016-12" db="EMBL/GenBank/DDBJ databases">
        <title>Draft Genome Sequences od Carboxydothermus pertinax and islandicus, Hydrogenogenic Carboxydotrophic Bacteria.</title>
        <authorList>
            <person name="Fukuyama Y."/>
            <person name="Ohmae K."/>
            <person name="Yoneda Y."/>
            <person name="Yoshida T."/>
            <person name="Sako Y."/>
        </authorList>
    </citation>
    <scope>NUCLEOTIDE SEQUENCE [LARGE SCALE GENOMIC DNA]</scope>
    <source>
        <strain evidence="2">Ug1</strain>
    </source>
</reference>
<comment type="caution">
    <text evidence="1">The sequence shown here is derived from an EMBL/GenBank/DDBJ whole genome shotgun (WGS) entry which is preliminary data.</text>
</comment>
<protein>
    <submittedName>
        <fullName evidence="1">Uncharacterized protein</fullName>
    </submittedName>
</protein>
<keyword evidence="2" id="KW-1185">Reference proteome</keyword>
<dbReference type="RefSeq" id="WP_075858042.1">
    <property type="nucleotide sequence ID" value="NZ_BDJK01000003.1"/>
</dbReference>
<sequence length="151" mass="17379">MAITNRTPIRNVKNLEAEKRLEEASEIKVSFDPGSFKWFNYRPNGRNLDVPMLSFHNHDEKYPYLRLNKSAIERLFGENLEGPLMIEIGVAPRAIAIRKAMQGIVLKRHKNSKSYVFSVSGIDFPWDIAKLDKLPLIWDEKNKMLVGKIPG</sequence>
<organism evidence="1 2">
    <name type="scientific">Carboxydothermus pertinax</name>
    <dbReference type="NCBI Taxonomy" id="870242"/>
    <lineage>
        <taxon>Bacteria</taxon>
        <taxon>Bacillati</taxon>
        <taxon>Bacillota</taxon>
        <taxon>Clostridia</taxon>
        <taxon>Thermoanaerobacterales</taxon>
        <taxon>Thermoanaerobacteraceae</taxon>
        <taxon>Carboxydothermus</taxon>
    </lineage>
</organism>
<dbReference type="OrthoDB" id="9840359at2"/>